<dbReference type="InterPro" id="IPR009003">
    <property type="entry name" value="Peptidase_S1_PA"/>
</dbReference>
<protein>
    <submittedName>
        <fullName evidence="7">Trypsin</fullName>
    </submittedName>
</protein>
<comment type="similarity">
    <text evidence="1">Belongs to the peptidase S1 family.</text>
</comment>
<dbReference type="InterPro" id="IPR001254">
    <property type="entry name" value="Trypsin_dom"/>
</dbReference>
<evidence type="ECO:0000313" key="8">
    <source>
        <dbReference type="Proteomes" id="UP000198282"/>
    </source>
</evidence>
<name>A0A239PDD3_9ACTN</name>
<feature type="non-terminal residue" evidence="7">
    <location>
        <position position="1"/>
    </location>
</feature>
<gene>
    <name evidence="7" type="ORF">SAMN05216276_11582</name>
</gene>
<dbReference type="PRINTS" id="PR00861">
    <property type="entry name" value="ALYTICPTASE"/>
</dbReference>
<dbReference type="AlphaFoldDB" id="A0A239PDD3"/>
<accession>A0A239PDD3</accession>
<dbReference type="Pfam" id="PF00089">
    <property type="entry name" value="Trypsin"/>
    <property type="match status" value="1"/>
</dbReference>
<evidence type="ECO:0000259" key="6">
    <source>
        <dbReference type="Pfam" id="PF00089"/>
    </source>
</evidence>
<dbReference type="CDD" id="cd21112">
    <property type="entry name" value="alphaLP-like"/>
    <property type="match status" value="1"/>
</dbReference>
<evidence type="ECO:0000256" key="1">
    <source>
        <dbReference type="ARBA" id="ARBA00007664"/>
    </source>
</evidence>
<dbReference type="Proteomes" id="UP000198282">
    <property type="component" value="Unassembled WGS sequence"/>
</dbReference>
<dbReference type="InterPro" id="IPR043504">
    <property type="entry name" value="Peptidase_S1_PA_chymotrypsin"/>
</dbReference>
<evidence type="ECO:0000256" key="3">
    <source>
        <dbReference type="ARBA" id="ARBA00022801"/>
    </source>
</evidence>
<dbReference type="SUPFAM" id="SSF50494">
    <property type="entry name" value="Trypsin-like serine proteases"/>
    <property type="match status" value="1"/>
</dbReference>
<sequence length="239" mass="24339">FAWVSVNDGWTPRPSVKNGSGGIVSVAGSRAAVEGASVCQSGSATGWHCGIILQRNASVAYPQGNVFELIRTNVCAEPGDSGGSLVSGEQAQGVASGGSGNCTSGGVTYYQPVNEILTTYGLSLVTTTGNPPQMSTGTCTGFPVTAAGTTNGGQAVYQPKTPYQSAVAGVHYGCLDADDGVDFDLYLEKRVGSAWSTVATSDSLGADEKISYTGPAGSYRYRVVSSSGSGPYTLGYRTP</sequence>
<dbReference type="Gene3D" id="2.40.10.10">
    <property type="entry name" value="Trypsin-like serine proteases"/>
    <property type="match status" value="1"/>
</dbReference>
<keyword evidence="4" id="KW-0720">Serine protease</keyword>
<evidence type="ECO:0000256" key="2">
    <source>
        <dbReference type="ARBA" id="ARBA00022670"/>
    </source>
</evidence>
<evidence type="ECO:0000256" key="4">
    <source>
        <dbReference type="ARBA" id="ARBA00022825"/>
    </source>
</evidence>
<dbReference type="GO" id="GO:0006508">
    <property type="term" value="P:proteolysis"/>
    <property type="evidence" value="ECO:0007669"/>
    <property type="project" value="UniProtKB-KW"/>
</dbReference>
<dbReference type="EMBL" id="FZOD01000158">
    <property type="protein sequence ID" value="SNT65071.1"/>
    <property type="molecule type" value="Genomic_DNA"/>
</dbReference>
<dbReference type="InterPro" id="IPR001316">
    <property type="entry name" value="Pept_S1A_streptogrisin"/>
</dbReference>
<feature type="domain" description="Peptidase S1" evidence="6">
    <location>
        <begin position="27"/>
        <end position="117"/>
    </location>
</feature>
<reference evidence="7 8" key="1">
    <citation type="submission" date="2017-06" db="EMBL/GenBank/DDBJ databases">
        <authorList>
            <person name="Kim H.J."/>
            <person name="Triplett B.A."/>
        </authorList>
    </citation>
    <scope>NUCLEOTIDE SEQUENCE [LARGE SCALE GENOMIC DNA]</scope>
    <source>
        <strain evidence="7 8">CGMCC 4.2132</strain>
    </source>
</reference>
<keyword evidence="8" id="KW-1185">Reference proteome</keyword>
<dbReference type="RefSeq" id="WP_143653728.1">
    <property type="nucleotide sequence ID" value="NZ_FZOD01000158.1"/>
</dbReference>
<keyword evidence="5" id="KW-1015">Disulfide bond</keyword>
<proteinExistence type="inferred from homology"/>
<organism evidence="7 8">
    <name type="scientific">Streptosporangium subroseum</name>
    <dbReference type="NCBI Taxonomy" id="106412"/>
    <lineage>
        <taxon>Bacteria</taxon>
        <taxon>Bacillati</taxon>
        <taxon>Actinomycetota</taxon>
        <taxon>Actinomycetes</taxon>
        <taxon>Streptosporangiales</taxon>
        <taxon>Streptosporangiaceae</taxon>
        <taxon>Streptosporangium</taxon>
    </lineage>
</organism>
<dbReference type="GO" id="GO:0004252">
    <property type="term" value="F:serine-type endopeptidase activity"/>
    <property type="evidence" value="ECO:0007669"/>
    <property type="project" value="InterPro"/>
</dbReference>
<evidence type="ECO:0000256" key="5">
    <source>
        <dbReference type="ARBA" id="ARBA00023157"/>
    </source>
</evidence>
<evidence type="ECO:0000313" key="7">
    <source>
        <dbReference type="EMBL" id="SNT65071.1"/>
    </source>
</evidence>
<keyword evidence="2" id="KW-0645">Protease</keyword>
<keyword evidence="3" id="KW-0378">Hydrolase</keyword>
<dbReference type="OrthoDB" id="8781117at2"/>
<dbReference type="Gene3D" id="2.60.120.380">
    <property type="match status" value="1"/>
</dbReference>